<protein>
    <submittedName>
        <fullName evidence="5">NAD-dependent protein deacetylase</fullName>
    </submittedName>
</protein>
<dbReference type="EMBL" id="LOPU01000013">
    <property type="protein sequence ID" value="KTG11093.1"/>
    <property type="molecule type" value="Genomic_DNA"/>
</dbReference>
<dbReference type="AlphaFoldDB" id="A0A0W1RD97"/>
<evidence type="ECO:0000256" key="2">
    <source>
        <dbReference type="ARBA" id="ARBA00023027"/>
    </source>
</evidence>
<evidence type="ECO:0000313" key="6">
    <source>
        <dbReference type="Proteomes" id="UP000054387"/>
    </source>
</evidence>
<dbReference type="InterPro" id="IPR029035">
    <property type="entry name" value="DHS-like_NAD/FAD-binding_dom"/>
</dbReference>
<name>A0A0W1RD97_9EURY</name>
<keyword evidence="1" id="KW-0808">Transferase</keyword>
<comment type="caution">
    <text evidence="5">The sequence shown here is derived from an EMBL/GenBank/DDBJ whole genome shotgun (WGS) entry which is preliminary data.</text>
</comment>
<keyword evidence="2" id="KW-0520">NAD</keyword>
<keyword evidence="3" id="KW-0862">Zinc</keyword>
<dbReference type="InterPro" id="IPR050134">
    <property type="entry name" value="NAD-dep_sirtuin_deacylases"/>
</dbReference>
<evidence type="ECO:0000256" key="1">
    <source>
        <dbReference type="ARBA" id="ARBA00022679"/>
    </source>
</evidence>
<dbReference type="Proteomes" id="UP000054387">
    <property type="component" value="Unassembled WGS sequence"/>
</dbReference>
<dbReference type="InterPro" id="IPR026591">
    <property type="entry name" value="Sirtuin_cat_small_dom_sf"/>
</dbReference>
<feature type="binding site" evidence="3">
    <location>
        <position position="156"/>
    </location>
    <ligand>
        <name>Zn(2+)</name>
        <dbReference type="ChEBI" id="CHEBI:29105"/>
    </ligand>
</feature>
<dbReference type="InterPro" id="IPR003000">
    <property type="entry name" value="Sirtuin"/>
</dbReference>
<feature type="binding site" evidence="3">
    <location>
        <position position="132"/>
    </location>
    <ligand>
        <name>Zn(2+)</name>
        <dbReference type="ChEBI" id="CHEBI:29105"/>
    </ligand>
</feature>
<evidence type="ECO:0000313" key="5">
    <source>
        <dbReference type="EMBL" id="KTG11093.1"/>
    </source>
</evidence>
<sequence>MTDRLDSLAAELRDADSVVALTGAGISVPSGIPPFRGDGGIWGDQFDPAAFHISRFERDPAGFWTDRLELHDAMRPSGIEPNIAHDALATLEREGVLDAVVTQNTDGLHAEAGTQRLVELHGSAERVVCRRCGEQETAGPVRERVRDGETPPHCDCGGVWKPDVVLFGEQLGRETLADARELAEESDAFLAIGSSLQVEPAASLPRTAARDGTLAVVNLDKTGSDGVADYVFRADVTELLPRLLERVVD</sequence>
<dbReference type="Gene3D" id="3.40.50.1220">
    <property type="entry name" value="TPP-binding domain"/>
    <property type="match status" value="1"/>
</dbReference>
<proteinExistence type="predicted"/>
<keyword evidence="6" id="KW-1185">Reference proteome</keyword>
<dbReference type="GO" id="GO:0046872">
    <property type="term" value="F:metal ion binding"/>
    <property type="evidence" value="ECO:0007669"/>
    <property type="project" value="UniProtKB-KW"/>
</dbReference>
<dbReference type="RefSeq" id="WP_058580378.1">
    <property type="nucleotide sequence ID" value="NZ_LOPU01000013.1"/>
</dbReference>
<organism evidence="5 6">
    <name type="scientific">Haloprofundus marisrubri</name>
    <dbReference type="NCBI Taxonomy" id="1514971"/>
    <lineage>
        <taxon>Archaea</taxon>
        <taxon>Methanobacteriati</taxon>
        <taxon>Methanobacteriota</taxon>
        <taxon>Stenosarchaea group</taxon>
        <taxon>Halobacteria</taxon>
        <taxon>Halobacteriales</taxon>
        <taxon>Haloferacaceae</taxon>
        <taxon>Haloprofundus</taxon>
    </lineage>
</organism>
<feature type="binding site" evidence="3">
    <location>
        <position position="154"/>
    </location>
    <ligand>
        <name>Zn(2+)</name>
        <dbReference type="ChEBI" id="CHEBI:29105"/>
    </ligand>
</feature>
<gene>
    <name evidence="5" type="ORF">AUR64_05115</name>
</gene>
<dbReference type="STRING" id="1514971.AUR64_05115"/>
<feature type="active site" description="Proton acceptor" evidence="3">
    <location>
        <position position="121"/>
    </location>
</feature>
<dbReference type="Gene3D" id="3.30.1600.10">
    <property type="entry name" value="SIR2/SIRT2 'Small Domain"/>
    <property type="match status" value="1"/>
</dbReference>
<dbReference type="OrthoDB" id="728at2157"/>
<dbReference type="PANTHER" id="PTHR11085:SF11">
    <property type="entry name" value="NAD-DEPENDENT PROTEIN DEACETYLASE"/>
    <property type="match status" value="1"/>
</dbReference>
<keyword evidence="3" id="KW-0479">Metal-binding</keyword>
<dbReference type="CDD" id="cd01407">
    <property type="entry name" value="SIR2-fam"/>
    <property type="match status" value="1"/>
</dbReference>
<dbReference type="GO" id="GO:0070403">
    <property type="term" value="F:NAD+ binding"/>
    <property type="evidence" value="ECO:0007669"/>
    <property type="project" value="InterPro"/>
</dbReference>
<evidence type="ECO:0000259" key="4">
    <source>
        <dbReference type="PROSITE" id="PS50305"/>
    </source>
</evidence>
<dbReference type="SUPFAM" id="SSF52467">
    <property type="entry name" value="DHS-like NAD/FAD-binding domain"/>
    <property type="match status" value="1"/>
</dbReference>
<dbReference type="PANTHER" id="PTHR11085">
    <property type="entry name" value="NAD-DEPENDENT PROTEIN DEACYLASE SIRTUIN-5, MITOCHONDRIAL-RELATED"/>
    <property type="match status" value="1"/>
</dbReference>
<dbReference type="Pfam" id="PF02146">
    <property type="entry name" value="SIR2"/>
    <property type="match status" value="1"/>
</dbReference>
<accession>A0A0W1RD97</accession>
<reference evidence="5 6" key="1">
    <citation type="submission" date="2015-12" db="EMBL/GenBank/DDBJ databases">
        <title>Haloprofundus marisrubri gen. nov., sp. nov., an extremely halophilic archaeon isolated from the Discovery deep brine-seawater interface in the Red Sea.</title>
        <authorList>
            <person name="Zhang G."/>
            <person name="Stingl U."/>
            <person name="Rashid M."/>
        </authorList>
    </citation>
    <scope>NUCLEOTIDE SEQUENCE [LARGE SCALE GENOMIC DNA]</scope>
    <source>
        <strain evidence="5 6">SB9</strain>
    </source>
</reference>
<dbReference type="PROSITE" id="PS50305">
    <property type="entry name" value="SIRTUIN"/>
    <property type="match status" value="1"/>
</dbReference>
<dbReference type="GO" id="GO:0017136">
    <property type="term" value="F:histone deacetylase activity, NAD-dependent"/>
    <property type="evidence" value="ECO:0007669"/>
    <property type="project" value="TreeGrafter"/>
</dbReference>
<dbReference type="InterPro" id="IPR026590">
    <property type="entry name" value="Ssirtuin_cat_dom"/>
</dbReference>
<evidence type="ECO:0000256" key="3">
    <source>
        <dbReference type="PROSITE-ProRule" id="PRU00236"/>
    </source>
</evidence>
<feature type="domain" description="Deacetylase sirtuin-type" evidence="4">
    <location>
        <begin position="1"/>
        <end position="249"/>
    </location>
</feature>
<feature type="binding site" evidence="3">
    <location>
        <position position="129"/>
    </location>
    <ligand>
        <name>Zn(2+)</name>
        <dbReference type="ChEBI" id="CHEBI:29105"/>
    </ligand>
</feature>